<evidence type="ECO:0000259" key="11">
    <source>
        <dbReference type="PROSITE" id="PS51294"/>
    </source>
</evidence>
<feature type="domain" description="Response regulatory" evidence="10">
    <location>
        <begin position="35"/>
        <end position="150"/>
    </location>
</feature>
<evidence type="ECO:0000256" key="7">
    <source>
        <dbReference type="ARBA" id="ARBA00023242"/>
    </source>
</evidence>
<protein>
    <recommendedName>
        <fullName evidence="14">Response regulatory domain-containing protein</fullName>
    </recommendedName>
</protein>
<dbReference type="PROSITE" id="PS51294">
    <property type="entry name" value="HTH_MYB"/>
    <property type="match status" value="1"/>
</dbReference>
<sequence>MTEKWEPEIHDGVDPSRYHPNSSDMFPGMYKFPEGLRVLLFDEDPTLTLEQHLQEFQYEVTKCNEEERAMYLLRNHRNRFDIAIIEAQNAHGDRFRFISEIGSEMDLPIIIISNDDSVESVINWMNNGACDYLIKPIRYEDLRLIFKYQTRGEEDTSMDECGSGRRGRGESRNREFIFCERSHRQENKEGHDHDRDPTTKKRRVVWDEELHSKFIEAVRYLGKDHAVPKRILERMNVDGITRENVASHLQVTFSYYITRAVNKHDSYTTFLDQNSKSILITNHKIIYDRRL</sequence>
<keyword evidence="6" id="KW-0804">Transcription</keyword>
<accession>V4K498</accession>
<dbReference type="eggNOG" id="KOG1601">
    <property type="taxonomic scope" value="Eukaryota"/>
</dbReference>
<dbReference type="GO" id="GO:0003677">
    <property type="term" value="F:DNA binding"/>
    <property type="evidence" value="ECO:0007669"/>
    <property type="project" value="InterPro"/>
</dbReference>
<organism evidence="12 13">
    <name type="scientific">Eutrema salsugineum</name>
    <name type="common">Saltwater cress</name>
    <name type="synonym">Sisymbrium salsugineum</name>
    <dbReference type="NCBI Taxonomy" id="72664"/>
    <lineage>
        <taxon>Eukaryota</taxon>
        <taxon>Viridiplantae</taxon>
        <taxon>Streptophyta</taxon>
        <taxon>Embryophyta</taxon>
        <taxon>Tracheophyta</taxon>
        <taxon>Spermatophyta</taxon>
        <taxon>Magnoliopsida</taxon>
        <taxon>eudicotyledons</taxon>
        <taxon>Gunneridae</taxon>
        <taxon>Pentapetalae</taxon>
        <taxon>rosids</taxon>
        <taxon>malvids</taxon>
        <taxon>Brassicales</taxon>
        <taxon>Brassicaceae</taxon>
        <taxon>Eutremeae</taxon>
        <taxon>Eutrema</taxon>
    </lineage>
</organism>
<name>V4K498_EUTSA</name>
<comment type="caution">
    <text evidence="8">Lacks conserved residue(s) required for the propagation of feature annotation.</text>
</comment>
<evidence type="ECO:0000313" key="12">
    <source>
        <dbReference type="EMBL" id="ESQ32365.1"/>
    </source>
</evidence>
<dbReference type="InterPro" id="IPR011006">
    <property type="entry name" value="CheY-like_superfamily"/>
</dbReference>
<evidence type="ECO:0000256" key="8">
    <source>
        <dbReference type="PROSITE-ProRule" id="PRU00169"/>
    </source>
</evidence>
<dbReference type="InterPro" id="IPR001005">
    <property type="entry name" value="SANT/Myb"/>
</dbReference>
<dbReference type="SMART" id="SM00448">
    <property type="entry name" value="REC"/>
    <property type="match status" value="1"/>
</dbReference>
<reference evidence="12 13" key="1">
    <citation type="journal article" date="2013" name="Front. Plant Sci.">
        <title>The Reference Genome of the Halophytic Plant Eutrema salsugineum.</title>
        <authorList>
            <person name="Yang R."/>
            <person name="Jarvis D.E."/>
            <person name="Chen H."/>
            <person name="Beilstein M.A."/>
            <person name="Grimwood J."/>
            <person name="Jenkins J."/>
            <person name="Shu S."/>
            <person name="Prochnik S."/>
            <person name="Xin M."/>
            <person name="Ma C."/>
            <person name="Schmutz J."/>
            <person name="Wing R.A."/>
            <person name="Mitchell-Olds T."/>
            <person name="Schumaker K.S."/>
            <person name="Wang X."/>
        </authorList>
    </citation>
    <scope>NUCLEOTIDE SEQUENCE [LARGE SCALE GENOMIC DNA]</scope>
</reference>
<dbReference type="GO" id="GO:0009736">
    <property type="term" value="P:cytokinin-activated signaling pathway"/>
    <property type="evidence" value="ECO:0007669"/>
    <property type="project" value="InterPro"/>
</dbReference>
<evidence type="ECO:0000259" key="10">
    <source>
        <dbReference type="PROSITE" id="PS50110"/>
    </source>
</evidence>
<dbReference type="Gramene" id="ESQ32365">
    <property type="protein sequence ID" value="ESQ32365"/>
    <property type="gene ID" value="EUTSA_v10005377mg"/>
</dbReference>
<dbReference type="InterPro" id="IPR009057">
    <property type="entry name" value="Homeodomain-like_sf"/>
</dbReference>
<evidence type="ECO:0000256" key="4">
    <source>
        <dbReference type="ARBA" id="ARBA00023015"/>
    </source>
</evidence>
<keyword evidence="2" id="KW-0597">Phosphoprotein</keyword>
<evidence type="ECO:0000256" key="2">
    <source>
        <dbReference type="ARBA" id="ARBA00022553"/>
    </source>
</evidence>
<dbReference type="InterPro" id="IPR006447">
    <property type="entry name" value="Myb_dom_plants"/>
</dbReference>
<dbReference type="AlphaFoldDB" id="V4K498"/>
<feature type="compositionally biased region" description="Basic and acidic residues" evidence="9">
    <location>
        <begin position="1"/>
        <end position="17"/>
    </location>
</feature>
<dbReference type="NCBIfam" id="TIGR01557">
    <property type="entry name" value="myb_SHAQKYF"/>
    <property type="match status" value="1"/>
</dbReference>
<dbReference type="Proteomes" id="UP000030689">
    <property type="component" value="Unassembled WGS sequence"/>
</dbReference>
<dbReference type="InterPro" id="IPR001789">
    <property type="entry name" value="Sig_transdc_resp-reg_receiver"/>
</dbReference>
<keyword evidence="3" id="KW-0902">Two-component regulatory system</keyword>
<evidence type="ECO:0008006" key="14">
    <source>
        <dbReference type="Google" id="ProtNLM"/>
    </source>
</evidence>
<feature type="domain" description="HTH myb-type" evidence="11">
    <location>
        <begin position="198"/>
        <end position="257"/>
    </location>
</feature>
<dbReference type="Gene3D" id="1.10.10.60">
    <property type="entry name" value="Homeodomain-like"/>
    <property type="match status" value="1"/>
</dbReference>
<dbReference type="CDD" id="cd17584">
    <property type="entry name" value="REC_typeB_ARR-like"/>
    <property type="match status" value="1"/>
</dbReference>
<dbReference type="KEGG" id="eus:EUTSA_v10005377mg"/>
<proteinExistence type="predicted"/>
<dbReference type="FunFam" id="1.10.10.60:FF:000007">
    <property type="entry name" value="Two-component response regulator"/>
    <property type="match status" value="1"/>
</dbReference>
<evidence type="ECO:0000256" key="3">
    <source>
        <dbReference type="ARBA" id="ARBA00023012"/>
    </source>
</evidence>
<dbReference type="Gene3D" id="3.40.50.2300">
    <property type="match status" value="1"/>
</dbReference>
<dbReference type="InterPro" id="IPR045279">
    <property type="entry name" value="ARR-like"/>
</dbReference>
<evidence type="ECO:0000313" key="13">
    <source>
        <dbReference type="Proteomes" id="UP000030689"/>
    </source>
</evidence>
<dbReference type="OMA" id="HNDRACA"/>
<dbReference type="EMBL" id="KI517748">
    <property type="protein sequence ID" value="ESQ32365.1"/>
    <property type="molecule type" value="Genomic_DNA"/>
</dbReference>
<feature type="region of interest" description="Disordered" evidence="9">
    <location>
        <begin position="1"/>
        <end position="20"/>
    </location>
</feature>
<evidence type="ECO:0000256" key="6">
    <source>
        <dbReference type="ARBA" id="ARBA00023163"/>
    </source>
</evidence>
<dbReference type="PANTHER" id="PTHR43874">
    <property type="entry name" value="TWO-COMPONENT RESPONSE REGULATOR"/>
    <property type="match status" value="1"/>
</dbReference>
<evidence type="ECO:0000256" key="9">
    <source>
        <dbReference type="SAM" id="MobiDB-lite"/>
    </source>
</evidence>
<keyword evidence="7" id="KW-0539">Nucleus</keyword>
<evidence type="ECO:0000256" key="5">
    <source>
        <dbReference type="ARBA" id="ARBA00023159"/>
    </source>
</evidence>
<comment type="subcellular location">
    <subcellularLocation>
        <location evidence="1">Nucleus</location>
    </subcellularLocation>
</comment>
<gene>
    <name evidence="12" type="ORF">EUTSA_v10005377mg</name>
</gene>
<dbReference type="GO" id="GO:0005634">
    <property type="term" value="C:nucleus"/>
    <property type="evidence" value="ECO:0007669"/>
    <property type="project" value="UniProtKB-SubCell"/>
</dbReference>
<dbReference type="PROSITE" id="PS50110">
    <property type="entry name" value="RESPONSE_REGULATORY"/>
    <property type="match status" value="1"/>
</dbReference>
<dbReference type="Pfam" id="PF00072">
    <property type="entry name" value="Response_reg"/>
    <property type="match status" value="1"/>
</dbReference>
<dbReference type="PANTHER" id="PTHR43874:SF194">
    <property type="entry name" value="TWO-COMPONENT RESPONSE REGULATOR-LIKE APRR4-RELATED"/>
    <property type="match status" value="1"/>
</dbReference>
<evidence type="ECO:0000256" key="1">
    <source>
        <dbReference type="ARBA" id="ARBA00004123"/>
    </source>
</evidence>
<dbReference type="SUPFAM" id="SSF46689">
    <property type="entry name" value="Homeodomain-like"/>
    <property type="match status" value="1"/>
</dbReference>
<dbReference type="InterPro" id="IPR017930">
    <property type="entry name" value="Myb_dom"/>
</dbReference>
<keyword evidence="4" id="KW-0805">Transcription regulation</keyword>
<dbReference type="GO" id="GO:0000160">
    <property type="term" value="P:phosphorelay signal transduction system"/>
    <property type="evidence" value="ECO:0007669"/>
    <property type="project" value="UniProtKB-KW"/>
</dbReference>
<keyword evidence="5" id="KW-0010">Activator</keyword>
<dbReference type="Pfam" id="PF00249">
    <property type="entry name" value="Myb_DNA-binding"/>
    <property type="match status" value="1"/>
</dbReference>
<dbReference type="SUPFAM" id="SSF52172">
    <property type="entry name" value="CheY-like"/>
    <property type="match status" value="1"/>
</dbReference>
<keyword evidence="13" id="KW-1185">Reference proteome</keyword>